<dbReference type="AlphaFoldDB" id="A0A6C0JI41"/>
<organism evidence="1">
    <name type="scientific">viral metagenome</name>
    <dbReference type="NCBI Taxonomy" id="1070528"/>
    <lineage>
        <taxon>unclassified sequences</taxon>
        <taxon>metagenomes</taxon>
        <taxon>organismal metagenomes</taxon>
    </lineage>
</organism>
<proteinExistence type="predicted"/>
<protein>
    <submittedName>
        <fullName evidence="1">Uncharacterized protein</fullName>
    </submittedName>
</protein>
<sequence>MKILITESQLGRIILSEQPESVMDRRLGIQDRNMKALGMNPSNTSDVKKYSENVYGKTFTGHQVAAMLQIGTAFIPVVGPFISAGIGFLEAKSYWDEGDKQSAVLTAIFSSLPLIGSVVSKIPGVKQLGQKGMAALASKIVKLGEKFKPNKLEQEVIQGIEQNTDLVKTEVKKVADKFNLQRTGTKAKKLPWDYAKRKLTDKLEFIGKPKGGGIAEVKNLINPEEYVALKKGTDDLGEYYYMSAKMTNPRDAGIAFSELKKLIPSGARFGESATGSLSTDSFYSMLRRAKEFIPKIKNYIKLNGDGVKRFQSFIKNPIESNNYPNIIRFKNIEDAKVLMNGINDEIKKYSITALSKIQKTEEGVFEILIPNIELIMK</sequence>
<dbReference type="EMBL" id="MN740393">
    <property type="protein sequence ID" value="QHU04097.1"/>
    <property type="molecule type" value="Genomic_DNA"/>
</dbReference>
<accession>A0A6C0JI41</accession>
<reference evidence="1" key="1">
    <citation type="journal article" date="2020" name="Nature">
        <title>Giant virus diversity and host interactions through global metagenomics.</title>
        <authorList>
            <person name="Schulz F."/>
            <person name="Roux S."/>
            <person name="Paez-Espino D."/>
            <person name="Jungbluth S."/>
            <person name="Walsh D.A."/>
            <person name="Denef V.J."/>
            <person name="McMahon K.D."/>
            <person name="Konstantinidis K.T."/>
            <person name="Eloe-Fadrosh E.A."/>
            <person name="Kyrpides N.C."/>
            <person name="Woyke T."/>
        </authorList>
    </citation>
    <scope>NUCLEOTIDE SEQUENCE</scope>
    <source>
        <strain evidence="1">GVMAG-M-3300027708-20</strain>
    </source>
</reference>
<name>A0A6C0JI41_9ZZZZ</name>
<evidence type="ECO:0000313" key="1">
    <source>
        <dbReference type="EMBL" id="QHU04097.1"/>
    </source>
</evidence>